<comment type="caution">
    <text evidence="13">The sequence shown here is derived from an EMBL/GenBank/DDBJ whole genome shotgun (WGS) entry which is preliminary data.</text>
</comment>
<evidence type="ECO:0000313" key="14">
    <source>
        <dbReference type="Proteomes" id="UP001550850"/>
    </source>
</evidence>
<comment type="subcellular location">
    <subcellularLocation>
        <location evidence="3">Secreted</location>
    </subcellularLocation>
</comment>
<protein>
    <recommendedName>
        <fullName evidence="5">pectate lyase</fullName>
        <ecNumber evidence="5">4.2.2.2</ecNumber>
    </recommendedName>
</protein>
<feature type="domain" description="Ricin B lectin" evidence="12">
    <location>
        <begin position="45"/>
        <end position="180"/>
    </location>
</feature>
<dbReference type="EC" id="4.2.2.2" evidence="5"/>
<evidence type="ECO:0000256" key="11">
    <source>
        <dbReference type="SAM" id="SignalP"/>
    </source>
</evidence>
<feature type="region of interest" description="Disordered" evidence="10">
    <location>
        <begin position="180"/>
        <end position="222"/>
    </location>
</feature>
<sequence>MRTQKKHVRRRSRTAAVLAAVVSLLGAGLVALLATGSASAAPGAGSYSLKNLASGLCLEVPGAGTAAGTQLTQSACTGAAHQTWKLTASGSGYTLTAAHSARCAGVRDASTSAGKAVEQQNCAGTATQVWTLTPVSGNTYRVVNGNGGKCLNVKDGSTASGAAVQQNSCDSVTSKSWTFTASGTVPTNPPTEPTNPPTGPSDPPTDRPSWPTANGSQAVSSTIEVSGTYDGGMKRLYGSGDLGSGDQDENQPPVIRLADGATLQNVILGAPAADGVHCAGTCTIRNVWWEDVGEDAATFRGGSSSTVRTIDGGGAKLAEDKVFQHNGAGTLVVKNFQVDDFGKLVRSCGNCSTQNARHVQLQNIWATAPGTSLVGINTNYGDTARISGVTIYEDRDRDMKICTKYKGTTSGEPSEIGSGADGTHCIYTPSAIRYVD</sequence>
<dbReference type="Pfam" id="PF14200">
    <property type="entry name" value="RicinB_lectin_2"/>
    <property type="match status" value="1"/>
</dbReference>
<dbReference type="EMBL" id="JBEZUR010000077">
    <property type="protein sequence ID" value="MEU3557979.1"/>
    <property type="molecule type" value="Genomic_DNA"/>
</dbReference>
<dbReference type="Pfam" id="PF03211">
    <property type="entry name" value="Pectate_lyase"/>
    <property type="match status" value="1"/>
</dbReference>
<keyword evidence="14" id="KW-1185">Reference proteome</keyword>
<evidence type="ECO:0000256" key="9">
    <source>
        <dbReference type="ARBA" id="ARBA00023239"/>
    </source>
</evidence>
<organism evidence="13 14">
    <name type="scientific">Streptomyces fragilis</name>
    <dbReference type="NCBI Taxonomy" id="67301"/>
    <lineage>
        <taxon>Bacteria</taxon>
        <taxon>Bacillati</taxon>
        <taxon>Actinomycetota</taxon>
        <taxon>Actinomycetes</taxon>
        <taxon>Kitasatosporales</taxon>
        <taxon>Streptomycetaceae</taxon>
        <taxon>Streptomyces</taxon>
    </lineage>
</organism>
<dbReference type="InterPro" id="IPR004898">
    <property type="entry name" value="Pectate_lyase_PlyH/PlyE-like"/>
</dbReference>
<dbReference type="SUPFAM" id="SSF51126">
    <property type="entry name" value="Pectin lyase-like"/>
    <property type="match status" value="1"/>
</dbReference>
<name>A0ABV2YR19_9ACTN</name>
<evidence type="ECO:0000256" key="1">
    <source>
        <dbReference type="ARBA" id="ARBA00000695"/>
    </source>
</evidence>
<feature type="compositionally biased region" description="Polar residues" evidence="10">
    <location>
        <begin position="211"/>
        <end position="222"/>
    </location>
</feature>
<dbReference type="Gene3D" id="2.80.10.50">
    <property type="match status" value="2"/>
</dbReference>
<evidence type="ECO:0000256" key="8">
    <source>
        <dbReference type="ARBA" id="ARBA00022837"/>
    </source>
</evidence>
<evidence type="ECO:0000256" key="4">
    <source>
        <dbReference type="ARBA" id="ARBA00006463"/>
    </source>
</evidence>
<dbReference type="GO" id="GO:0030570">
    <property type="term" value="F:pectate lyase activity"/>
    <property type="evidence" value="ECO:0007669"/>
    <property type="project" value="UniProtKB-EC"/>
</dbReference>
<dbReference type="InterPro" id="IPR012334">
    <property type="entry name" value="Pectin_lyas_fold"/>
</dbReference>
<evidence type="ECO:0000259" key="12">
    <source>
        <dbReference type="SMART" id="SM00458"/>
    </source>
</evidence>
<gene>
    <name evidence="13" type="ORF">AB0E65_27785</name>
</gene>
<comment type="similarity">
    <text evidence="4">Belongs to the polysaccharide lyase 3 family.</text>
</comment>
<evidence type="ECO:0000256" key="10">
    <source>
        <dbReference type="SAM" id="MobiDB-lite"/>
    </source>
</evidence>
<evidence type="ECO:0000313" key="13">
    <source>
        <dbReference type="EMBL" id="MEU3557979.1"/>
    </source>
</evidence>
<proteinExistence type="inferred from homology"/>
<keyword evidence="9 13" id="KW-0456">Lyase</keyword>
<comment type="catalytic activity">
    <reaction evidence="1">
        <text>Eliminative cleavage of (1-&gt;4)-alpha-D-galacturonan to give oligosaccharides with 4-deoxy-alpha-D-galact-4-enuronosyl groups at their non-reducing ends.</text>
        <dbReference type="EC" id="4.2.2.2"/>
    </reaction>
</comment>
<dbReference type="SMART" id="SM00458">
    <property type="entry name" value="RICIN"/>
    <property type="match status" value="1"/>
</dbReference>
<evidence type="ECO:0000256" key="3">
    <source>
        <dbReference type="ARBA" id="ARBA00004613"/>
    </source>
</evidence>
<dbReference type="InterPro" id="IPR000772">
    <property type="entry name" value="Ricin_B_lectin"/>
</dbReference>
<keyword evidence="8" id="KW-0106">Calcium</keyword>
<keyword evidence="6" id="KW-0964">Secreted</keyword>
<dbReference type="PANTHER" id="PTHR33407">
    <property type="entry name" value="PECTATE LYASE F-RELATED"/>
    <property type="match status" value="1"/>
</dbReference>
<dbReference type="PROSITE" id="PS50231">
    <property type="entry name" value="RICIN_B_LECTIN"/>
    <property type="match status" value="1"/>
</dbReference>
<dbReference type="CDD" id="cd00161">
    <property type="entry name" value="beta-trefoil_Ricin-like"/>
    <property type="match status" value="1"/>
</dbReference>
<dbReference type="InterPro" id="IPR011050">
    <property type="entry name" value="Pectin_lyase_fold/virulence"/>
</dbReference>
<evidence type="ECO:0000256" key="6">
    <source>
        <dbReference type="ARBA" id="ARBA00022525"/>
    </source>
</evidence>
<feature type="signal peptide" evidence="11">
    <location>
        <begin position="1"/>
        <end position="40"/>
    </location>
</feature>
<dbReference type="Gene3D" id="2.160.20.10">
    <property type="entry name" value="Single-stranded right-handed beta-helix, Pectin lyase-like"/>
    <property type="match status" value="1"/>
</dbReference>
<reference evidence="13 14" key="1">
    <citation type="submission" date="2024-06" db="EMBL/GenBank/DDBJ databases">
        <title>The Natural Products Discovery Center: Release of the First 8490 Sequenced Strains for Exploring Actinobacteria Biosynthetic Diversity.</title>
        <authorList>
            <person name="Kalkreuter E."/>
            <person name="Kautsar S.A."/>
            <person name="Yang D."/>
            <person name="Bader C.D."/>
            <person name="Teijaro C.N."/>
            <person name="Fluegel L."/>
            <person name="Davis C.M."/>
            <person name="Simpson J.R."/>
            <person name="Lauterbach L."/>
            <person name="Steele A.D."/>
            <person name="Gui C."/>
            <person name="Meng S."/>
            <person name="Li G."/>
            <person name="Viehrig K."/>
            <person name="Ye F."/>
            <person name="Su P."/>
            <person name="Kiefer A.F."/>
            <person name="Nichols A."/>
            <person name="Cepeda A.J."/>
            <person name="Yan W."/>
            <person name="Fan B."/>
            <person name="Jiang Y."/>
            <person name="Adhikari A."/>
            <person name="Zheng C.-J."/>
            <person name="Schuster L."/>
            <person name="Cowan T.M."/>
            <person name="Smanski M.J."/>
            <person name="Chevrette M.G."/>
            <person name="De Carvalho L.P.S."/>
            <person name="Shen B."/>
        </authorList>
    </citation>
    <scope>NUCLEOTIDE SEQUENCE [LARGE SCALE GENOMIC DNA]</scope>
    <source>
        <strain evidence="13 14">NPDC038104</strain>
    </source>
</reference>
<dbReference type="PANTHER" id="PTHR33407:SF9">
    <property type="entry name" value="PECTATE LYASE F-RELATED"/>
    <property type="match status" value="1"/>
</dbReference>
<dbReference type="InterPro" id="IPR035992">
    <property type="entry name" value="Ricin_B-like_lectins"/>
</dbReference>
<evidence type="ECO:0000256" key="2">
    <source>
        <dbReference type="ARBA" id="ARBA00001913"/>
    </source>
</evidence>
<dbReference type="Proteomes" id="UP001550850">
    <property type="component" value="Unassembled WGS sequence"/>
</dbReference>
<feature type="compositionally biased region" description="Pro residues" evidence="10">
    <location>
        <begin position="187"/>
        <end position="203"/>
    </location>
</feature>
<comment type="cofactor">
    <cofactor evidence="2">
        <name>Ca(2+)</name>
        <dbReference type="ChEBI" id="CHEBI:29108"/>
    </cofactor>
</comment>
<keyword evidence="7 11" id="KW-0732">Signal</keyword>
<accession>A0ABV2YR19</accession>
<evidence type="ECO:0000256" key="7">
    <source>
        <dbReference type="ARBA" id="ARBA00022729"/>
    </source>
</evidence>
<feature type="chain" id="PRO_5046318430" description="pectate lyase" evidence="11">
    <location>
        <begin position="41"/>
        <end position="436"/>
    </location>
</feature>
<evidence type="ECO:0000256" key="5">
    <source>
        <dbReference type="ARBA" id="ARBA00012272"/>
    </source>
</evidence>
<dbReference type="SUPFAM" id="SSF50370">
    <property type="entry name" value="Ricin B-like lectins"/>
    <property type="match status" value="1"/>
</dbReference>